<dbReference type="SUPFAM" id="SSF117892">
    <property type="entry name" value="Band 7/SPFH domain"/>
    <property type="match status" value="1"/>
</dbReference>
<feature type="region of interest" description="Disordered" evidence="6">
    <location>
        <begin position="361"/>
        <end position="387"/>
    </location>
</feature>
<reference evidence="8 9" key="1">
    <citation type="submission" date="2019-01" db="EMBL/GenBank/DDBJ databases">
        <authorList>
            <person name="Chen W.-M."/>
        </authorList>
    </citation>
    <scope>NUCLEOTIDE SEQUENCE [LARGE SCALE GENOMIC DNA]</scope>
    <source>
        <strain evidence="8 9">FSY-9</strain>
    </source>
</reference>
<keyword evidence="9" id="KW-1185">Reference proteome</keyword>
<evidence type="ECO:0000256" key="1">
    <source>
        <dbReference type="ARBA" id="ARBA00004167"/>
    </source>
</evidence>
<comment type="subcellular location">
    <subcellularLocation>
        <location evidence="1">Membrane</location>
        <topology evidence="1">Single-pass membrane protein</topology>
    </subcellularLocation>
</comment>
<feature type="domain" description="Band 7" evidence="7">
    <location>
        <begin position="126"/>
        <end position="293"/>
    </location>
</feature>
<dbReference type="Proteomes" id="UP000282837">
    <property type="component" value="Unassembled WGS sequence"/>
</dbReference>
<keyword evidence="8" id="KW-0645">Protease</keyword>
<dbReference type="InterPro" id="IPR050710">
    <property type="entry name" value="Band7/mec-2_domain"/>
</dbReference>
<keyword evidence="5" id="KW-0472">Membrane</keyword>
<feature type="region of interest" description="Disordered" evidence="6">
    <location>
        <begin position="1"/>
        <end position="103"/>
    </location>
</feature>
<comment type="caution">
    <text evidence="8">The sequence shown here is derived from an EMBL/GenBank/DDBJ whole genome shotgun (WGS) entry which is preliminary data.</text>
</comment>
<keyword evidence="8" id="KW-0378">Hydrolase</keyword>
<evidence type="ECO:0000256" key="6">
    <source>
        <dbReference type="SAM" id="MobiDB-lite"/>
    </source>
</evidence>
<dbReference type="InterPro" id="IPR001107">
    <property type="entry name" value="Band_7"/>
</dbReference>
<dbReference type="EMBL" id="SACO01000002">
    <property type="protein sequence ID" value="RVU07020.1"/>
    <property type="molecule type" value="Genomic_DNA"/>
</dbReference>
<proteinExistence type="inferred from homology"/>
<dbReference type="SMART" id="SM00244">
    <property type="entry name" value="PHB"/>
    <property type="match status" value="1"/>
</dbReference>
<evidence type="ECO:0000313" key="9">
    <source>
        <dbReference type="Proteomes" id="UP000282837"/>
    </source>
</evidence>
<protein>
    <submittedName>
        <fullName evidence="8">Protease modulator HflK</fullName>
    </submittedName>
</protein>
<organism evidence="8 9">
    <name type="scientific">Novosphingobium umbonatum</name>
    <dbReference type="NCBI Taxonomy" id="1908524"/>
    <lineage>
        <taxon>Bacteria</taxon>
        <taxon>Pseudomonadati</taxon>
        <taxon>Pseudomonadota</taxon>
        <taxon>Alphaproteobacteria</taxon>
        <taxon>Sphingomonadales</taxon>
        <taxon>Sphingomonadaceae</taxon>
        <taxon>Novosphingobium</taxon>
    </lineage>
</organism>
<dbReference type="Gene3D" id="3.30.479.30">
    <property type="entry name" value="Band 7 domain"/>
    <property type="match status" value="1"/>
</dbReference>
<dbReference type="InterPro" id="IPR036013">
    <property type="entry name" value="Band_7/SPFH_dom_sf"/>
</dbReference>
<gene>
    <name evidence="8" type="ORF">EOE18_03435</name>
</gene>
<keyword evidence="3" id="KW-0812">Transmembrane</keyword>
<evidence type="ECO:0000313" key="8">
    <source>
        <dbReference type="EMBL" id="RVU07020.1"/>
    </source>
</evidence>
<dbReference type="GO" id="GO:0016020">
    <property type="term" value="C:membrane"/>
    <property type="evidence" value="ECO:0007669"/>
    <property type="project" value="UniProtKB-SubCell"/>
</dbReference>
<sequence length="387" mass="41588">MKQIAAWIAQGRTRKGEAQAAAFPPVPAQDILRQEEGGEGEPPASSPDSPPKSSGPRNPWQVPSNKGPRRGMDDMFRPLGHGTGKGGGGKGGAPKGPQISLPPGMDGRKILPFALAGTVAIWLLLTSGHQLSSNQQGVVTTFGKYTGIIGPGLNITAPWPIQQVSVEDVTSIRRDSVPEGEAEKLMLTSDQSLVDLSYIVRWNIKNLKQFNYQLQDPQGTIIEVAEAAMRASVAEVKLNDVMAGNGRAEIGEHVRQRMQAILDAYHAGVLIQGVDIKKADPPAKVNEAFQKVQAAQQDANRDLSNAQAFAQQVVARAEGDATAFDKVYAQYKLAPEVTRRRMYYATMERVLSSTDKVIAPSGNTTSYLPLPEIRKKAPDAPAQGSNP</sequence>
<dbReference type="PANTHER" id="PTHR43327">
    <property type="entry name" value="STOMATIN-LIKE PROTEIN 2, MITOCHONDRIAL"/>
    <property type="match status" value="1"/>
</dbReference>
<accession>A0A437NAR6</accession>
<name>A0A437NAR6_9SPHN</name>
<evidence type="ECO:0000256" key="2">
    <source>
        <dbReference type="ARBA" id="ARBA00006971"/>
    </source>
</evidence>
<dbReference type="GO" id="GO:0006508">
    <property type="term" value="P:proteolysis"/>
    <property type="evidence" value="ECO:0007669"/>
    <property type="project" value="UniProtKB-KW"/>
</dbReference>
<dbReference type="RefSeq" id="WP_127706247.1">
    <property type="nucleotide sequence ID" value="NZ_SACO01000002.1"/>
</dbReference>
<evidence type="ECO:0000256" key="4">
    <source>
        <dbReference type="ARBA" id="ARBA00022989"/>
    </source>
</evidence>
<dbReference type="PANTHER" id="PTHR43327:SF2">
    <property type="entry name" value="MODULATOR OF FTSH PROTEASE HFLK"/>
    <property type="match status" value="1"/>
</dbReference>
<evidence type="ECO:0000256" key="5">
    <source>
        <dbReference type="ARBA" id="ARBA00023136"/>
    </source>
</evidence>
<dbReference type="OrthoDB" id="9779595at2"/>
<dbReference type="CDD" id="cd03404">
    <property type="entry name" value="SPFH_HflK"/>
    <property type="match status" value="1"/>
</dbReference>
<dbReference type="AlphaFoldDB" id="A0A437NAR6"/>
<evidence type="ECO:0000256" key="3">
    <source>
        <dbReference type="ARBA" id="ARBA00022692"/>
    </source>
</evidence>
<keyword evidence="4" id="KW-1133">Transmembrane helix</keyword>
<dbReference type="InterPro" id="IPR010201">
    <property type="entry name" value="HflK"/>
</dbReference>
<dbReference type="Pfam" id="PF01145">
    <property type="entry name" value="Band_7"/>
    <property type="match status" value="1"/>
</dbReference>
<dbReference type="GO" id="GO:0008233">
    <property type="term" value="F:peptidase activity"/>
    <property type="evidence" value="ECO:0007669"/>
    <property type="project" value="UniProtKB-KW"/>
</dbReference>
<comment type="similarity">
    <text evidence="2">Belongs to the band 7/mec-2 family. HflK subfamily.</text>
</comment>
<evidence type="ECO:0000259" key="7">
    <source>
        <dbReference type="SMART" id="SM00244"/>
    </source>
</evidence>
<feature type="compositionally biased region" description="Gly residues" evidence="6">
    <location>
        <begin position="81"/>
        <end position="94"/>
    </location>
</feature>